<reference evidence="3 4" key="1">
    <citation type="submission" date="2015-10" db="EMBL/GenBank/DDBJ databases">
        <authorList>
            <person name="Gilbert D.G."/>
        </authorList>
    </citation>
    <scope>NUCLEOTIDE SEQUENCE [LARGE SCALE GENOMIC DNA]</scope>
    <source>
        <strain evidence="3 4">NRRL B-16712</strain>
    </source>
</reference>
<sequence>MSMAAPRHSAQPRSRRTPAEPGTSRSPAEPGAHAVEVWSGTRRDQADSGTRREPAESPAGRPRWTDPAASRPGQLVWQLVTVWVLGGCAPLVLAGITRGFDLGGGVAVLATVMLVVAALGAVALLYLLARATSVVTPLGATPARRLLWAALMIGGGTIAWLAGRAIVNAHDLGILHNGRLTVLLGGAVMLPVAALLTRGWWLRTPAALILLVLAGSGLVAFRDSGPSEIDLRLAHTGWTRDQLRVVTIPGYQPTHQSFGLGSGGDEYRATGAILNSSSVTGRIRLVATLLPIECQLTPDCPGFAHPLLPPTGPSTFLGTAWGIDETDPPNAAIRDGDLILELTGGPGVTSAQLRTAVATARRATDAEVLTALPESAAPNPAEALRRWLRNHT</sequence>
<evidence type="ECO:0000313" key="4">
    <source>
        <dbReference type="Proteomes" id="UP000053244"/>
    </source>
</evidence>
<dbReference type="AlphaFoldDB" id="A0A124GAU3"/>
<keyword evidence="4" id="KW-1185">Reference proteome</keyword>
<protein>
    <submittedName>
        <fullName evidence="3">Uncharacterized protein</fullName>
    </submittedName>
</protein>
<dbReference type="EMBL" id="LLZH01000145">
    <property type="protein sequence ID" value="KUL33326.1"/>
    <property type="molecule type" value="Genomic_DNA"/>
</dbReference>
<comment type="caution">
    <text evidence="3">The sequence shown here is derived from an EMBL/GenBank/DDBJ whole genome shotgun (WGS) entry which is preliminary data.</text>
</comment>
<evidence type="ECO:0000313" key="3">
    <source>
        <dbReference type="EMBL" id="KUL33326.1"/>
    </source>
</evidence>
<dbReference type="Proteomes" id="UP000053244">
    <property type="component" value="Unassembled WGS sequence"/>
</dbReference>
<feature type="transmembrane region" description="Helical" evidence="2">
    <location>
        <begin position="75"/>
        <end position="94"/>
    </location>
</feature>
<proteinExistence type="predicted"/>
<organism evidence="3 4">
    <name type="scientific">Actinoplanes awajinensis subsp. mycoplanecinus</name>
    <dbReference type="NCBI Taxonomy" id="135947"/>
    <lineage>
        <taxon>Bacteria</taxon>
        <taxon>Bacillati</taxon>
        <taxon>Actinomycetota</taxon>
        <taxon>Actinomycetes</taxon>
        <taxon>Micromonosporales</taxon>
        <taxon>Micromonosporaceae</taxon>
        <taxon>Actinoplanes</taxon>
    </lineage>
</organism>
<evidence type="ECO:0000256" key="2">
    <source>
        <dbReference type="SAM" id="Phobius"/>
    </source>
</evidence>
<feature type="compositionally biased region" description="Basic and acidic residues" evidence="1">
    <location>
        <begin position="41"/>
        <end position="55"/>
    </location>
</feature>
<feature type="transmembrane region" description="Helical" evidence="2">
    <location>
        <begin position="179"/>
        <end position="196"/>
    </location>
</feature>
<feature type="region of interest" description="Disordered" evidence="1">
    <location>
        <begin position="1"/>
        <end position="69"/>
    </location>
</feature>
<evidence type="ECO:0000256" key="1">
    <source>
        <dbReference type="SAM" id="MobiDB-lite"/>
    </source>
</evidence>
<feature type="transmembrane region" description="Helical" evidence="2">
    <location>
        <begin position="147"/>
        <end position="167"/>
    </location>
</feature>
<accession>A0A124GAU3</accession>
<keyword evidence="2" id="KW-0472">Membrane</keyword>
<keyword evidence="2" id="KW-1133">Transmembrane helix</keyword>
<feature type="transmembrane region" description="Helical" evidence="2">
    <location>
        <begin position="106"/>
        <end position="127"/>
    </location>
</feature>
<keyword evidence="2" id="KW-0812">Transmembrane</keyword>
<name>A0A124GAU3_9ACTN</name>
<gene>
    <name evidence="3" type="ORF">ADL15_17695</name>
</gene>